<gene>
    <name evidence="2" type="ORF">POM88_028871</name>
</gene>
<evidence type="ECO:0000313" key="3">
    <source>
        <dbReference type="Proteomes" id="UP001237642"/>
    </source>
</evidence>
<feature type="region of interest" description="Disordered" evidence="1">
    <location>
        <begin position="26"/>
        <end position="78"/>
    </location>
</feature>
<accession>A0AAD8MHZ7</accession>
<evidence type="ECO:0000256" key="1">
    <source>
        <dbReference type="SAM" id="MobiDB-lite"/>
    </source>
</evidence>
<dbReference type="Proteomes" id="UP001237642">
    <property type="component" value="Unassembled WGS sequence"/>
</dbReference>
<protein>
    <submittedName>
        <fullName evidence="2">Uncharacterized protein</fullName>
    </submittedName>
</protein>
<dbReference type="EMBL" id="JAUIZM010000007">
    <property type="protein sequence ID" value="KAK1372678.1"/>
    <property type="molecule type" value="Genomic_DNA"/>
</dbReference>
<organism evidence="2 3">
    <name type="scientific">Heracleum sosnowskyi</name>
    <dbReference type="NCBI Taxonomy" id="360622"/>
    <lineage>
        <taxon>Eukaryota</taxon>
        <taxon>Viridiplantae</taxon>
        <taxon>Streptophyta</taxon>
        <taxon>Embryophyta</taxon>
        <taxon>Tracheophyta</taxon>
        <taxon>Spermatophyta</taxon>
        <taxon>Magnoliopsida</taxon>
        <taxon>eudicotyledons</taxon>
        <taxon>Gunneridae</taxon>
        <taxon>Pentapetalae</taxon>
        <taxon>asterids</taxon>
        <taxon>campanulids</taxon>
        <taxon>Apiales</taxon>
        <taxon>Apiaceae</taxon>
        <taxon>Apioideae</taxon>
        <taxon>apioid superclade</taxon>
        <taxon>Tordylieae</taxon>
        <taxon>Tordyliinae</taxon>
        <taxon>Heracleum</taxon>
    </lineage>
</organism>
<feature type="compositionally biased region" description="Polar residues" evidence="1">
    <location>
        <begin position="51"/>
        <end position="64"/>
    </location>
</feature>
<comment type="caution">
    <text evidence="2">The sequence shown here is derived from an EMBL/GenBank/DDBJ whole genome shotgun (WGS) entry which is preliminary data.</text>
</comment>
<dbReference type="AlphaFoldDB" id="A0AAD8MHZ7"/>
<proteinExistence type="predicted"/>
<reference evidence="2" key="1">
    <citation type="submission" date="2023-02" db="EMBL/GenBank/DDBJ databases">
        <title>Genome of toxic invasive species Heracleum sosnowskyi carries increased number of genes despite the absence of recent whole-genome duplications.</title>
        <authorList>
            <person name="Schelkunov M."/>
            <person name="Shtratnikova V."/>
            <person name="Makarenko M."/>
            <person name="Klepikova A."/>
            <person name="Omelchenko D."/>
            <person name="Novikova G."/>
            <person name="Obukhova E."/>
            <person name="Bogdanov V."/>
            <person name="Penin A."/>
            <person name="Logacheva M."/>
        </authorList>
    </citation>
    <scope>NUCLEOTIDE SEQUENCE</scope>
    <source>
        <strain evidence="2">Hsosn_3</strain>
        <tissue evidence="2">Leaf</tissue>
    </source>
</reference>
<evidence type="ECO:0000313" key="2">
    <source>
        <dbReference type="EMBL" id="KAK1372678.1"/>
    </source>
</evidence>
<sequence>MEGVSRKRGRPRVVVTEAVAEARRLAVQQRNLRRDRRKRDPAIASSSASAGPTTTESMPLSSGVTAIGTIEQASEKRTGQGLSWSRLWLNNKSWLHIAVTLPIKNEFSL</sequence>
<reference evidence="2" key="2">
    <citation type="submission" date="2023-05" db="EMBL/GenBank/DDBJ databases">
        <authorList>
            <person name="Schelkunov M.I."/>
        </authorList>
    </citation>
    <scope>NUCLEOTIDE SEQUENCE</scope>
    <source>
        <strain evidence="2">Hsosn_3</strain>
        <tissue evidence="2">Leaf</tissue>
    </source>
</reference>
<keyword evidence="3" id="KW-1185">Reference proteome</keyword>
<name>A0AAD8MHZ7_9APIA</name>